<gene>
    <name evidence="1" type="ORF">PDJAM_G00237090</name>
</gene>
<name>A0ACC5YGG3_9TELE</name>
<reference evidence="1" key="1">
    <citation type="submission" date="2020-02" db="EMBL/GenBank/DDBJ databases">
        <title>Genome sequencing of the panga catfish, Pangasius djambal.</title>
        <authorList>
            <person name="Wen M."/>
            <person name="Zahm M."/>
            <person name="Roques C."/>
            <person name="Cabau C."/>
            <person name="Klopp C."/>
            <person name="Donnadieu C."/>
            <person name="Jouanno E."/>
            <person name="Avarre J.-C."/>
            <person name="Campet M."/>
            <person name="Ha T."/>
            <person name="Dugue R."/>
            <person name="Lampietro C."/>
            <person name="Louis A."/>
            <person name="Herpin A."/>
            <person name="Echchiki A."/>
            <person name="Berthelot C."/>
            <person name="Parey E."/>
            <person name="Roest-Crollius H."/>
            <person name="Braasch I."/>
            <person name="Postlethwait J.H."/>
            <person name="Bobe J."/>
            <person name="Montfort J."/>
            <person name="Bouchez O."/>
            <person name="Begum T."/>
            <person name="Schartl M."/>
            <person name="Gustiano R."/>
            <person name="Guiguen Y."/>
        </authorList>
    </citation>
    <scope>NUCLEOTIDE SEQUENCE</scope>
    <source>
        <strain evidence="1">Pdj_M5554</strain>
    </source>
</reference>
<accession>A0ACC5YGG3</accession>
<keyword evidence="2" id="KW-1185">Reference proteome</keyword>
<evidence type="ECO:0000313" key="1">
    <source>
        <dbReference type="EMBL" id="MCJ8734588.1"/>
    </source>
</evidence>
<comment type="caution">
    <text evidence="1">The sequence shown here is derived from an EMBL/GenBank/DDBJ whole genome shotgun (WGS) entry which is preliminary data.</text>
</comment>
<dbReference type="EMBL" id="CM040982">
    <property type="protein sequence ID" value="MCJ8734588.1"/>
    <property type="molecule type" value="Genomic_DNA"/>
</dbReference>
<sequence length="1134" mass="123628">MSSAVDTEVFIPKQASVITVPVNSLPSSITKKISVSPGDSDRPATFISPVELRQKGTTQKPRPLTPGKFFLPVVTSNHEAFGMLRKFLQSGEISLQFSDENPRAGSAFSRRKNSIVLFDEQIFLVVRKAKASDWPLKQRSSAPSECEAPPLNPPVKTQDGGSDITEGRSNEGTRGAEDHGKYAEKRSGDGRDVVMECDAQDDDITDRKGSKDGAGAAEDHGKCAEVLKEREGDVMKDREENEKQTPMRDASVNTSKDKRIKLEEESGVYAPDGEDQSSLANAKEYKDGGSQITSNLGENFNPEITSEQGCASETRLARAGNGKRSGNPKHGDDKTKMSKGESSLAKAKCCKRLIFSRVQSPSLMNVNERQDKSDVKGQISGFEIPSDKTKASVSAAEIADVNDDDRVSQNIADSKSCISIQASEGQSSRCESGVEVVDVNDDDRVPSISSDDENAVAPNLGKVENLLEIVERLKQKIDDCVNSQGSEVKLKKSKTDDIVVETDSDCDDLVIVESCAEVDDSGTDEPNRNASDDKRHVHASGAKSKREVTSSSAAAKGCESAVEIVDVDDDQVLRKRRNDANRDEAGSRKSRVCPSPSVKRCEGDVEIVDLNDDDEVIVNDRELVNEHRRWFGDVAKGCKRKIFDGIKDEKDSDVAAAAQISEANGSSAKRSKGHDVNLSSERKPLKSAVDSNSQVKNYDRDVEIIEVDDEIHGRANDRKENNVAAVESCANETTVRRNGGNAEDSSDKVSSRGREGENVESQRSLEKIKSCKRNVSDSNITDEPNLEVKSLAQAKILKTEDPSAKQFKSANVTNPGGKTRKKCAKTPRADDRDDLINNQNSSKAHISKAKSLLTKNDQVLRKSTQEPNQDYTNSKNVTKTKTLAAKGPIGSSVKNKSRKTAAKIVDVRDDDRTTDTNQIVTSVETCVKSNVSEVRNESVAETVEASDERERASSDVTKDGICVESYVSGVQSAAEGRALAGKSYSEEPTRDVTTSEVSGCESDVEDALVEEDKDLALASFTDEPNPYGTTSGLQICDVRSLSAMSEHRENNPEGQAFGPDPDGELAGEQSEATNQRARGDEVGVLPRPTSSRANQELDYMVLRREENINRIRARLRRLEEKFTTPRADENSQER</sequence>
<organism evidence="1 2">
    <name type="scientific">Pangasius djambal</name>
    <dbReference type="NCBI Taxonomy" id="1691987"/>
    <lineage>
        <taxon>Eukaryota</taxon>
        <taxon>Metazoa</taxon>
        <taxon>Chordata</taxon>
        <taxon>Craniata</taxon>
        <taxon>Vertebrata</taxon>
        <taxon>Euteleostomi</taxon>
        <taxon>Actinopterygii</taxon>
        <taxon>Neopterygii</taxon>
        <taxon>Teleostei</taxon>
        <taxon>Ostariophysi</taxon>
        <taxon>Siluriformes</taxon>
        <taxon>Pangasiidae</taxon>
        <taxon>Pangasius</taxon>
    </lineage>
</organism>
<proteinExistence type="predicted"/>
<protein>
    <submittedName>
        <fullName evidence="1">Uncharacterized protein</fullName>
    </submittedName>
</protein>
<dbReference type="Proteomes" id="UP000830395">
    <property type="component" value="Chromosome 8"/>
</dbReference>
<evidence type="ECO:0000313" key="2">
    <source>
        <dbReference type="Proteomes" id="UP000830395"/>
    </source>
</evidence>